<name>A0A415E311_9FIRM</name>
<dbReference type="InterPro" id="IPR029044">
    <property type="entry name" value="Nucleotide-diphossugar_trans"/>
</dbReference>
<accession>A0A415E311</accession>
<organism evidence="2 3">
    <name type="scientific">Emergencia timonensis</name>
    <dbReference type="NCBI Taxonomy" id="1776384"/>
    <lineage>
        <taxon>Bacteria</taxon>
        <taxon>Bacillati</taxon>
        <taxon>Bacillota</taxon>
        <taxon>Clostridia</taxon>
        <taxon>Peptostreptococcales</taxon>
        <taxon>Anaerovoracaceae</taxon>
        <taxon>Emergencia</taxon>
    </lineage>
</organism>
<gene>
    <name evidence="2" type="ORF">DW099_06360</name>
</gene>
<evidence type="ECO:0000259" key="1">
    <source>
        <dbReference type="Pfam" id="PF12804"/>
    </source>
</evidence>
<dbReference type="STRING" id="1776384.GCA_900086585_03598"/>
<evidence type="ECO:0000313" key="3">
    <source>
        <dbReference type="Proteomes" id="UP000284841"/>
    </source>
</evidence>
<dbReference type="CDD" id="cd04182">
    <property type="entry name" value="GT_2_like_f"/>
    <property type="match status" value="1"/>
</dbReference>
<dbReference type="OrthoDB" id="9797742at2"/>
<dbReference type="GO" id="GO:0016779">
    <property type="term" value="F:nucleotidyltransferase activity"/>
    <property type="evidence" value="ECO:0007669"/>
    <property type="project" value="UniProtKB-ARBA"/>
</dbReference>
<dbReference type="PANTHER" id="PTHR43777:SF1">
    <property type="entry name" value="MOLYBDENUM COFACTOR CYTIDYLYLTRANSFERASE"/>
    <property type="match status" value="1"/>
</dbReference>
<evidence type="ECO:0000313" key="2">
    <source>
        <dbReference type="EMBL" id="RHJ88037.1"/>
    </source>
</evidence>
<dbReference type="EMBL" id="QRMS01000002">
    <property type="protein sequence ID" value="RHJ88037.1"/>
    <property type="molecule type" value="Genomic_DNA"/>
</dbReference>
<dbReference type="PANTHER" id="PTHR43777">
    <property type="entry name" value="MOLYBDENUM COFACTOR CYTIDYLYLTRANSFERASE"/>
    <property type="match status" value="1"/>
</dbReference>
<protein>
    <submittedName>
        <fullName evidence="2">Nucleotidyltransferase family protein</fullName>
    </submittedName>
</protein>
<comment type="caution">
    <text evidence="2">The sequence shown here is derived from an EMBL/GenBank/DDBJ whole genome shotgun (WGS) entry which is preliminary data.</text>
</comment>
<keyword evidence="2" id="KW-0808">Transferase</keyword>
<dbReference type="RefSeq" id="WP_118334518.1">
    <property type="nucleotide sequence ID" value="NZ_AP025567.1"/>
</dbReference>
<sequence>MTCKKELSAVILASGRGRRFGENKLLYPINGIAMVEQLFITIPTDLFKEVIVVSIYDEILTMSEKHGYLPVHNDDTSGDIAKTIIFGINAIDRYSDGCMFFTSDQPWLTSSTIERLIGQFYNEPEKIHIPVCQEQSGNPVIFPKRFFADLCSLPPHYGGKHLVKKYPEAVSYLTVTNALELKDVDTKEDLSPVST</sequence>
<dbReference type="InterPro" id="IPR025877">
    <property type="entry name" value="MobA-like_NTP_Trfase"/>
</dbReference>
<feature type="domain" description="MobA-like NTP transferase" evidence="1">
    <location>
        <begin position="9"/>
        <end position="166"/>
    </location>
</feature>
<keyword evidence="3" id="KW-1185">Reference proteome</keyword>
<dbReference type="SUPFAM" id="SSF53448">
    <property type="entry name" value="Nucleotide-diphospho-sugar transferases"/>
    <property type="match status" value="1"/>
</dbReference>
<dbReference type="AlphaFoldDB" id="A0A415E311"/>
<dbReference type="Proteomes" id="UP000284841">
    <property type="component" value="Unassembled WGS sequence"/>
</dbReference>
<reference evidence="2 3" key="1">
    <citation type="submission" date="2018-08" db="EMBL/GenBank/DDBJ databases">
        <title>A genome reference for cultivated species of the human gut microbiota.</title>
        <authorList>
            <person name="Zou Y."/>
            <person name="Xue W."/>
            <person name="Luo G."/>
        </authorList>
    </citation>
    <scope>NUCLEOTIDE SEQUENCE [LARGE SCALE GENOMIC DNA]</scope>
    <source>
        <strain evidence="2 3">AM07-24</strain>
    </source>
</reference>
<dbReference type="Pfam" id="PF12804">
    <property type="entry name" value="NTP_transf_3"/>
    <property type="match status" value="1"/>
</dbReference>
<dbReference type="Gene3D" id="3.90.550.10">
    <property type="entry name" value="Spore Coat Polysaccharide Biosynthesis Protein SpsA, Chain A"/>
    <property type="match status" value="1"/>
</dbReference>
<proteinExistence type="predicted"/>